<comment type="caution">
    <text evidence="9">The sequence shown here is derived from an EMBL/GenBank/DDBJ whole genome shotgun (WGS) entry which is preliminary data.</text>
</comment>
<evidence type="ECO:0000256" key="7">
    <source>
        <dbReference type="ARBA" id="ARBA00023136"/>
    </source>
</evidence>
<proteinExistence type="inferred from homology"/>
<feature type="transmembrane region" description="Helical" evidence="8">
    <location>
        <begin position="625"/>
        <end position="645"/>
    </location>
</feature>
<evidence type="ECO:0000256" key="4">
    <source>
        <dbReference type="ARBA" id="ARBA00022475"/>
    </source>
</evidence>
<feature type="transmembrane region" description="Helical" evidence="8">
    <location>
        <begin position="388"/>
        <end position="411"/>
    </location>
</feature>
<feature type="transmembrane region" description="Helical" evidence="8">
    <location>
        <begin position="891"/>
        <end position="910"/>
    </location>
</feature>
<feature type="transmembrane region" description="Helical" evidence="8">
    <location>
        <begin position="451"/>
        <end position="468"/>
    </location>
</feature>
<feature type="transmembrane region" description="Helical" evidence="8">
    <location>
        <begin position="423"/>
        <end position="445"/>
    </location>
</feature>
<feature type="transmembrane region" description="Helical" evidence="8">
    <location>
        <begin position="916"/>
        <end position="933"/>
    </location>
</feature>
<dbReference type="Gene3D" id="1.20.1740.10">
    <property type="entry name" value="Amino acid/polyamine transporter I"/>
    <property type="match status" value="2"/>
</dbReference>
<keyword evidence="7 8" id="KW-0472">Membrane</keyword>
<dbReference type="AlphaFoldDB" id="A0A0V1KB74"/>
<dbReference type="EMBL" id="JYDV01000006">
    <property type="protein sequence ID" value="KRZ44480.1"/>
    <property type="molecule type" value="Genomic_DNA"/>
</dbReference>
<evidence type="ECO:0000256" key="5">
    <source>
        <dbReference type="ARBA" id="ARBA00022692"/>
    </source>
</evidence>
<organism evidence="9 10">
    <name type="scientific">Trichinella pseudospiralis</name>
    <name type="common">Parasitic roundworm</name>
    <dbReference type="NCBI Taxonomy" id="6337"/>
    <lineage>
        <taxon>Eukaryota</taxon>
        <taxon>Metazoa</taxon>
        <taxon>Ecdysozoa</taxon>
        <taxon>Nematoda</taxon>
        <taxon>Enoplea</taxon>
        <taxon>Dorylaimia</taxon>
        <taxon>Trichinellida</taxon>
        <taxon>Trichinellidae</taxon>
        <taxon>Trichinella</taxon>
    </lineage>
</organism>
<dbReference type="PANTHER" id="PTHR11785:SF531">
    <property type="entry name" value="LARGE NEUTRAL AMINO ACIDS TRANSPORTER SMALL SUBUNIT 1"/>
    <property type="match status" value="1"/>
</dbReference>
<feature type="transmembrane region" description="Helical" evidence="8">
    <location>
        <begin position="192"/>
        <end position="214"/>
    </location>
</feature>
<evidence type="ECO:0000256" key="6">
    <source>
        <dbReference type="ARBA" id="ARBA00022989"/>
    </source>
</evidence>
<dbReference type="Proteomes" id="UP000054826">
    <property type="component" value="Unassembled WGS sequence"/>
</dbReference>
<keyword evidence="3" id="KW-0813">Transport</keyword>
<dbReference type="GO" id="GO:0005886">
    <property type="term" value="C:plasma membrane"/>
    <property type="evidence" value="ECO:0007669"/>
    <property type="project" value="UniProtKB-SubCell"/>
</dbReference>
<feature type="transmembrane region" description="Helical" evidence="8">
    <location>
        <begin position="311"/>
        <end position="341"/>
    </location>
</feature>
<keyword evidence="6 8" id="KW-1133">Transmembrane helix</keyword>
<feature type="transmembrane region" description="Helical" evidence="8">
    <location>
        <begin position="821"/>
        <end position="840"/>
    </location>
</feature>
<feature type="transmembrane region" description="Helical" evidence="8">
    <location>
        <begin position="76"/>
        <end position="98"/>
    </location>
</feature>
<evidence type="ECO:0000313" key="9">
    <source>
        <dbReference type="EMBL" id="KRZ44480.1"/>
    </source>
</evidence>
<feature type="transmembrane region" description="Helical" evidence="8">
    <location>
        <begin position="267"/>
        <end position="291"/>
    </location>
</feature>
<dbReference type="GO" id="GO:0015179">
    <property type="term" value="F:L-amino acid transmembrane transporter activity"/>
    <property type="evidence" value="ECO:0007669"/>
    <property type="project" value="TreeGrafter"/>
</dbReference>
<feature type="transmembrane region" description="Helical" evidence="8">
    <location>
        <begin position="973"/>
        <end position="992"/>
    </location>
</feature>
<keyword evidence="5 8" id="KW-0812">Transmembrane</keyword>
<feature type="transmembrane region" description="Helical" evidence="8">
    <location>
        <begin position="657"/>
        <end position="678"/>
    </location>
</feature>
<name>A0A0V1KB74_TRIPS</name>
<feature type="transmembrane region" description="Helical" evidence="8">
    <location>
        <begin position="161"/>
        <end position="180"/>
    </location>
</feature>
<feature type="transmembrane region" description="Helical" evidence="8">
    <location>
        <begin position="234"/>
        <end position="255"/>
    </location>
</feature>
<evidence type="ECO:0000256" key="3">
    <source>
        <dbReference type="ARBA" id="ARBA00022448"/>
    </source>
</evidence>
<dbReference type="Pfam" id="PF13520">
    <property type="entry name" value="AA_permease_2"/>
    <property type="match status" value="3"/>
</dbReference>
<evidence type="ECO:0000256" key="1">
    <source>
        <dbReference type="ARBA" id="ARBA00004651"/>
    </source>
</evidence>
<protein>
    <submittedName>
        <fullName evidence="9">Y+L amino acid transporter 1</fullName>
    </submittedName>
</protein>
<dbReference type="InterPro" id="IPR050598">
    <property type="entry name" value="AminoAcid_Transporter"/>
</dbReference>
<sequence length="1012" mass="111238">MFKLSNVLRQSLKMNDVSPDKERNNLKSSGNDDGSGKIKLQRSVSLLNGITIIIGCIIGSGIFVSPKGVHEHSGSVGLSMIIWIFGGLFAALGAYCYAELGTLIRKSGGDYAYITEAFGPFVGFIRLWIEAIVIRPCSATITALTFAKYALVPLFGDCQQVYAEPMLACCLLLIITLINCYSVRWATFIQDILTYAKIVALVLIIMTGLVMAFLTSSGSFDNIFHGTSNDAGEISLALYSGLFAYNGWNYLNFIVEELKNPKKNLPLAIAISCSLVTVIYCLTNLAFYAVISPKEFLEADATAMTFANKVYGSFAWIMPIFVAFATVGSCNGVILTASRLFFVGGREGQMPQALTLISLKYITPVPAVILTGLLSCVFLLLSSNIYSLINYIQIVNWLAISLAMLSLFQLRRKLPDAPRTIKVNLVFPFVFLVGCLFLVVVPIVAAPIDTIIGLGITFTSVPIYFLFIKHRPEVLSNFSSNVSVFMQKFFLAVPEEAEEELQMTTASTFDMSTIYMSDSLLETGIHVSASIASHQANCTRLKCHQMASVQSFCFAAKEISAKSSKNSKSLRHRPDSQLAIVSDSKIKDPAEFEIHLSEDQCKKGENGKNKTDIHDSGELKLERSITLLNGVNIIIGVIIGSGIFISPKGVQEKAGSVALSLILWVCGGIFAALGSYCYSELGTLISDSGGDYAYIRKAYGPMIAFIRLWVEVIIISIVNVDKFSERSMVYSNSRCHNICKTFSSCLSHNYRLSYAFYKNYLNFIVEEIQNPKRNLPLAIAISCTTVTVIYTLTNVAFYAVIPPDEFLATDATATTFAEKVYGPAAWIMPIFVALSTIGSCNGTILTTSRLYFVGAREGQMPETMTLISMKHRTPFPATVITYIIHLERYTFLQGILSCFFLLLSQNIFTLINCVQVVNWLAIAVATLCVFHFRRTMPNAPRVIKVNLIFPILFFAGCIFLVVVPIIAEPADTAIGIAIMLSGIPVPEFISRFSEKTTISMQKLLMAIPEVKS</sequence>
<reference evidence="9 10" key="1">
    <citation type="submission" date="2015-01" db="EMBL/GenBank/DDBJ databases">
        <title>Evolution of Trichinella species and genotypes.</title>
        <authorList>
            <person name="Korhonen P.K."/>
            <person name="Edoardo P."/>
            <person name="Giuseppe L.R."/>
            <person name="Gasser R.B."/>
        </authorList>
    </citation>
    <scope>NUCLEOTIDE SEQUENCE [LARGE SCALE GENOMIC DNA]</scope>
    <source>
        <strain evidence="9">ISS176</strain>
    </source>
</reference>
<feature type="transmembrane region" description="Helical" evidence="8">
    <location>
        <begin position="46"/>
        <end position="64"/>
    </location>
</feature>
<evidence type="ECO:0000313" key="10">
    <source>
        <dbReference type="Proteomes" id="UP000054826"/>
    </source>
</evidence>
<dbReference type="FunFam" id="1.20.1740.10:FF:000095">
    <property type="entry name" value="B(0,+)-type amino acid transporter 1-like"/>
    <property type="match status" value="1"/>
</dbReference>
<evidence type="ECO:0000256" key="8">
    <source>
        <dbReference type="SAM" id="Phobius"/>
    </source>
</evidence>
<dbReference type="InterPro" id="IPR002293">
    <property type="entry name" value="AA/rel_permease1"/>
</dbReference>
<dbReference type="PANTHER" id="PTHR11785">
    <property type="entry name" value="AMINO ACID TRANSPORTER"/>
    <property type="match status" value="1"/>
</dbReference>
<comment type="subcellular location">
    <subcellularLocation>
        <location evidence="1">Cell membrane</location>
        <topology evidence="1">Multi-pass membrane protein</topology>
    </subcellularLocation>
</comment>
<keyword evidence="4" id="KW-1003">Cell membrane</keyword>
<evidence type="ECO:0000256" key="2">
    <source>
        <dbReference type="ARBA" id="ARBA00007040"/>
    </source>
</evidence>
<dbReference type="FunFam" id="1.20.1740.10:FF:000003">
    <property type="entry name" value="Y+L amino acid transporter 1 isoform X1"/>
    <property type="match status" value="1"/>
</dbReference>
<feature type="transmembrane region" description="Helical" evidence="8">
    <location>
        <begin position="777"/>
        <end position="801"/>
    </location>
</feature>
<accession>A0A0V1KB74</accession>
<gene>
    <name evidence="9" type="primary">Slc7a7</name>
    <name evidence="9" type="ORF">T4C_13548</name>
</gene>
<feature type="transmembrane region" description="Helical" evidence="8">
    <location>
        <begin position="361"/>
        <end position="382"/>
    </location>
</feature>
<feature type="transmembrane region" description="Helical" evidence="8">
    <location>
        <begin position="945"/>
        <end position="967"/>
    </location>
</feature>
<feature type="non-terminal residue" evidence="9">
    <location>
        <position position="1012"/>
    </location>
</feature>
<comment type="similarity">
    <text evidence="2">Belongs to the amino acid-polyamine-organocation (APC) superfamily. L-type amino acid transporter (LAT) (TC 2.A.3.8) family.</text>
</comment>